<evidence type="ECO:0000313" key="1">
    <source>
        <dbReference type="EMBL" id="QQP90274.1"/>
    </source>
</evidence>
<name>A0ABX7B809_9PROT</name>
<gene>
    <name evidence="1" type="ORF">IGS68_03165</name>
</gene>
<proteinExistence type="predicted"/>
<evidence type="ECO:0000313" key="2">
    <source>
        <dbReference type="Proteomes" id="UP000595197"/>
    </source>
</evidence>
<dbReference type="RefSeq" id="WP_201077259.1">
    <property type="nucleotide sequence ID" value="NZ_CP067420.1"/>
</dbReference>
<dbReference type="InterPro" id="IPR009576">
    <property type="entry name" value="Biofilm_formation_YgiB"/>
</dbReference>
<organism evidence="1 2">
    <name type="scientific">Skermanella cutis</name>
    <dbReference type="NCBI Taxonomy" id="2775420"/>
    <lineage>
        <taxon>Bacteria</taxon>
        <taxon>Pseudomonadati</taxon>
        <taxon>Pseudomonadota</taxon>
        <taxon>Alphaproteobacteria</taxon>
        <taxon>Rhodospirillales</taxon>
        <taxon>Azospirillaceae</taxon>
        <taxon>Skermanella</taxon>
    </lineage>
</organism>
<sequence>MKRSRRIKLTMLGASAIVLTACEERVETQVYETVEQCLANVEEHPDDCRRDFESARAAHAEAAPRYASRADCEAEFGDGRCEAGPTGQQAEAGQGGSFFMPVMMGYMLGNALGRTGVAAQPLYRPLVNGTPGSFRTPGNVDVGSSVGRTSVRPAAVNAPVANAGQAVSRGGFGARGAATGTAGG</sequence>
<dbReference type="PROSITE" id="PS51257">
    <property type="entry name" value="PROKAR_LIPOPROTEIN"/>
    <property type="match status" value="1"/>
</dbReference>
<dbReference type="Pfam" id="PF06693">
    <property type="entry name" value="DUF1190"/>
    <property type="match status" value="1"/>
</dbReference>
<dbReference type="Proteomes" id="UP000595197">
    <property type="component" value="Chromosome"/>
</dbReference>
<reference evidence="1" key="1">
    <citation type="submission" date="2021-02" db="EMBL/GenBank/DDBJ databases">
        <title>Skermanella TT6 skin isolate.</title>
        <authorList>
            <person name="Lee K."/>
            <person name="Ganzorig M."/>
        </authorList>
    </citation>
    <scope>NUCLEOTIDE SEQUENCE</scope>
    <source>
        <strain evidence="1">TT6</strain>
    </source>
</reference>
<protein>
    <submittedName>
        <fullName evidence="1">DUF1190 domain-containing protein</fullName>
    </submittedName>
</protein>
<keyword evidence="2" id="KW-1185">Reference proteome</keyword>
<accession>A0ABX7B809</accession>
<dbReference type="EMBL" id="CP067420">
    <property type="protein sequence ID" value="QQP90274.1"/>
    <property type="molecule type" value="Genomic_DNA"/>
</dbReference>